<evidence type="ECO:0000313" key="2">
    <source>
        <dbReference type="Proteomes" id="UP000285301"/>
    </source>
</evidence>
<dbReference type="Gene3D" id="3.30.420.10">
    <property type="entry name" value="Ribonuclease H-like superfamily/Ribonuclease H"/>
    <property type="match status" value="1"/>
</dbReference>
<keyword evidence="2" id="KW-1185">Reference proteome</keyword>
<evidence type="ECO:0000313" key="1">
    <source>
        <dbReference type="EMBL" id="RWS02796.1"/>
    </source>
</evidence>
<dbReference type="EMBL" id="NCKU01007233">
    <property type="protein sequence ID" value="RWS02796.1"/>
    <property type="molecule type" value="Genomic_DNA"/>
</dbReference>
<protein>
    <submittedName>
        <fullName evidence="1">Uncharacterized protein</fullName>
    </submittedName>
</protein>
<comment type="caution">
    <text evidence="1">The sequence shown here is derived from an EMBL/GenBank/DDBJ whole genome shotgun (WGS) entry which is preliminary data.</text>
</comment>
<dbReference type="InterPro" id="IPR036397">
    <property type="entry name" value="RNaseH_sf"/>
</dbReference>
<name>A0A443QIG7_9ACAR</name>
<dbReference type="Proteomes" id="UP000285301">
    <property type="component" value="Unassembled WGS sequence"/>
</dbReference>
<accession>A0A443QIG7</accession>
<dbReference type="OrthoDB" id="25402at2759"/>
<dbReference type="STRING" id="1965070.A0A443QIG7"/>
<dbReference type="GO" id="GO:0003676">
    <property type="term" value="F:nucleic acid binding"/>
    <property type="evidence" value="ECO:0007669"/>
    <property type="project" value="InterPro"/>
</dbReference>
<gene>
    <name evidence="1" type="ORF">B4U79_03260</name>
</gene>
<feature type="non-terminal residue" evidence="1">
    <location>
        <position position="1"/>
    </location>
</feature>
<reference evidence="1 2" key="1">
    <citation type="journal article" date="2018" name="Gigascience">
        <title>Genomes of trombidid mites reveal novel predicted allergens and laterally-transferred genes associated with secondary metabolism.</title>
        <authorList>
            <person name="Dong X."/>
            <person name="Chaisiri K."/>
            <person name="Xia D."/>
            <person name="Armstrong S.D."/>
            <person name="Fang Y."/>
            <person name="Donnelly M.J."/>
            <person name="Kadowaki T."/>
            <person name="McGarry J.W."/>
            <person name="Darby A.C."/>
            <person name="Makepeace B.L."/>
        </authorList>
    </citation>
    <scope>NUCLEOTIDE SEQUENCE [LARGE SCALE GENOMIC DNA]</scope>
    <source>
        <strain evidence="1">UoL-WK</strain>
    </source>
</reference>
<proteinExistence type="predicted"/>
<dbReference type="AlphaFoldDB" id="A0A443QIG7"/>
<organism evidence="1 2">
    <name type="scientific">Dinothrombium tinctorium</name>
    <dbReference type="NCBI Taxonomy" id="1965070"/>
    <lineage>
        <taxon>Eukaryota</taxon>
        <taxon>Metazoa</taxon>
        <taxon>Ecdysozoa</taxon>
        <taxon>Arthropoda</taxon>
        <taxon>Chelicerata</taxon>
        <taxon>Arachnida</taxon>
        <taxon>Acari</taxon>
        <taxon>Acariformes</taxon>
        <taxon>Trombidiformes</taxon>
        <taxon>Prostigmata</taxon>
        <taxon>Anystina</taxon>
        <taxon>Parasitengona</taxon>
        <taxon>Trombidioidea</taxon>
        <taxon>Trombidiidae</taxon>
        <taxon>Dinothrombium</taxon>
    </lineage>
</organism>
<sequence>IRYSYRMIQKELKSQGFSVSIGKISKIKNWIKKENVNRPNKRAKPNRQLHGRALSTLQLTNLKRMLLKENPPVENFFKSSVHYLNDDQIEKRHQRAWGLYKVLINDKWRNIITSDEKLFHLSNLNNQSKHYYGLNRDKRRSIPFYRNKSHPKAIMVWGGISAKGKTRKCFKVVFTEDAKRFYPNGDYIFQQDSAPSHVSKMTAICKRK</sequence>